<evidence type="ECO:0000313" key="1">
    <source>
        <dbReference type="EMBL" id="KAI6092204.1"/>
    </source>
</evidence>
<name>A0ACC0DHP8_9PEZI</name>
<accession>A0ACC0DHP8</accession>
<comment type="caution">
    <text evidence="1">The sequence shown here is derived from an EMBL/GenBank/DDBJ whole genome shotgun (WGS) entry which is preliminary data.</text>
</comment>
<keyword evidence="2" id="KW-1185">Reference proteome</keyword>
<dbReference type="Proteomes" id="UP001497680">
    <property type="component" value="Unassembled WGS sequence"/>
</dbReference>
<protein>
    <submittedName>
        <fullName evidence="1">Uncharacterized protein</fullName>
    </submittedName>
</protein>
<organism evidence="1 2">
    <name type="scientific">Hypoxylon rubiginosum</name>
    <dbReference type="NCBI Taxonomy" id="110542"/>
    <lineage>
        <taxon>Eukaryota</taxon>
        <taxon>Fungi</taxon>
        <taxon>Dikarya</taxon>
        <taxon>Ascomycota</taxon>
        <taxon>Pezizomycotina</taxon>
        <taxon>Sordariomycetes</taxon>
        <taxon>Xylariomycetidae</taxon>
        <taxon>Xylariales</taxon>
        <taxon>Hypoxylaceae</taxon>
        <taxon>Hypoxylon</taxon>
    </lineage>
</organism>
<gene>
    <name evidence="1" type="ORF">F4821DRAFT_159149</name>
</gene>
<evidence type="ECO:0000313" key="2">
    <source>
        <dbReference type="Proteomes" id="UP001497680"/>
    </source>
</evidence>
<proteinExistence type="predicted"/>
<reference evidence="1 2" key="1">
    <citation type="journal article" date="2022" name="New Phytol.">
        <title>Ecological generalism drives hyperdiversity of secondary metabolite gene clusters in xylarialean endophytes.</title>
        <authorList>
            <person name="Franco M.E.E."/>
            <person name="Wisecaver J.H."/>
            <person name="Arnold A.E."/>
            <person name="Ju Y.M."/>
            <person name="Slot J.C."/>
            <person name="Ahrendt S."/>
            <person name="Moore L.P."/>
            <person name="Eastman K.E."/>
            <person name="Scott K."/>
            <person name="Konkel Z."/>
            <person name="Mondo S.J."/>
            <person name="Kuo A."/>
            <person name="Hayes R.D."/>
            <person name="Haridas S."/>
            <person name="Andreopoulos B."/>
            <person name="Riley R."/>
            <person name="LaButti K."/>
            <person name="Pangilinan J."/>
            <person name="Lipzen A."/>
            <person name="Amirebrahimi M."/>
            <person name="Yan J."/>
            <person name="Adam C."/>
            <person name="Keymanesh K."/>
            <person name="Ng V."/>
            <person name="Louie K."/>
            <person name="Northen T."/>
            <person name="Drula E."/>
            <person name="Henrissat B."/>
            <person name="Hsieh H.M."/>
            <person name="Youens-Clark K."/>
            <person name="Lutzoni F."/>
            <person name="Miadlikowska J."/>
            <person name="Eastwood D.C."/>
            <person name="Hamelin R.C."/>
            <person name="Grigoriev I.V."/>
            <person name="U'Ren J.M."/>
        </authorList>
    </citation>
    <scope>NUCLEOTIDE SEQUENCE [LARGE SCALE GENOMIC DNA]</scope>
    <source>
        <strain evidence="1 2">ER1909</strain>
    </source>
</reference>
<dbReference type="EMBL" id="MU394284">
    <property type="protein sequence ID" value="KAI6092204.1"/>
    <property type="molecule type" value="Genomic_DNA"/>
</dbReference>
<sequence>MVQSRPRTSPQTYTHKIAHLPPLLPREYWAPSHSIETFFLHCYFFFANMASDLNSHDQQLIMPASQDQGDIMSPPQDNLSSHNQDNIVINSPVDVVHLIADFLPTANRALLSQTCRALRGTLRGRSDVSHLSRTRYLAYLVTLARGRPDQWVCEKCMTLHTITHFPTLGSCGDELACFAAWPERLIGVRQVHYQHRHVQLAIKLTRLQQHEYNPHLQTLLAPHYDKFFGMRQGVPLLAHYAVCPKVVVGNDGNLRFLLASNWRYFKGSRNISLRSLGHQMICPHLELNYVHGRKFRRGPFELTVDLAIQEAGIAGKSKEHTDACRHCATDYAVEVTESYLDLRAWSDFGSGGSPLDTVWQSQCSMGSYGLPNWRLCGITVNHEPGSVRELYGREVREESVEPEETVESKETVEETVEPNSKPSVRASRRERFHPYKRH</sequence>